<dbReference type="InterPro" id="IPR036460">
    <property type="entry name" value="Cu_amine_oxidase_C_sf"/>
</dbReference>
<dbReference type="SUPFAM" id="SSF49998">
    <property type="entry name" value="Amine oxidase catalytic domain"/>
    <property type="match status" value="1"/>
</dbReference>
<dbReference type="EMBL" id="JARJCW010000081">
    <property type="protein sequence ID" value="KAJ7196795.1"/>
    <property type="molecule type" value="Genomic_DNA"/>
</dbReference>
<keyword evidence="3" id="KW-1185">Reference proteome</keyword>
<accession>A0AAD6V3Z7</accession>
<dbReference type="GO" id="GO:0048038">
    <property type="term" value="F:quinone binding"/>
    <property type="evidence" value="ECO:0007669"/>
    <property type="project" value="InterPro"/>
</dbReference>
<feature type="region of interest" description="Disordered" evidence="1">
    <location>
        <begin position="84"/>
        <end position="107"/>
    </location>
</feature>
<comment type="caution">
    <text evidence="2">The sequence shown here is derived from an EMBL/GenBank/DDBJ whole genome shotgun (WGS) entry which is preliminary data.</text>
</comment>
<dbReference type="Proteomes" id="UP001219525">
    <property type="component" value="Unassembled WGS sequence"/>
</dbReference>
<proteinExistence type="predicted"/>
<feature type="region of interest" description="Disordered" evidence="1">
    <location>
        <begin position="201"/>
        <end position="275"/>
    </location>
</feature>
<dbReference type="AlphaFoldDB" id="A0AAD6V3Z7"/>
<dbReference type="GO" id="GO:0009308">
    <property type="term" value="P:amine metabolic process"/>
    <property type="evidence" value="ECO:0007669"/>
    <property type="project" value="InterPro"/>
</dbReference>
<gene>
    <name evidence="2" type="ORF">GGX14DRAFT_403015</name>
</gene>
<reference evidence="2" key="1">
    <citation type="submission" date="2023-03" db="EMBL/GenBank/DDBJ databases">
        <title>Massive genome expansion in bonnet fungi (Mycena s.s.) driven by repeated elements and novel gene families across ecological guilds.</title>
        <authorList>
            <consortium name="Lawrence Berkeley National Laboratory"/>
            <person name="Harder C.B."/>
            <person name="Miyauchi S."/>
            <person name="Viragh M."/>
            <person name="Kuo A."/>
            <person name="Thoen E."/>
            <person name="Andreopoulos B."/>
            <person name="Lu D."/>
            <person name="Skrede I."/>
            <person name="Drula E."/>
            <person name="Henrissat B."/>
            <person name="Morin E."/>
            <person name="Kohler A."/>
            <person name="Barry K."/>
            <person name="LaButti K."/>
            <person name="Morin E."/>
            <person name="Salamov A."/>
            <person name="Lipzen A."/>
            <person name="Mereny Z."/>
            <person name="Hegedus B."/>
            <person name="Baldrian P."/>
            <person name="Stursova M."/>
            <person name="Weitz H."/>
            <person name="Taylor A."/>
            <person name="Grigoriev I.V."/>
            <person name="Nagy L.G."/>
            <person name="Martin F."/>
            <person name="Kauserud H."/>
        </authorList>
    </citation>
    <scope>NUCLEOTIDE SEQUENCE</scope>
    <source>
        <strain evidence="2">9144</strain>
    </source>
</reference>
<evidence type="ECO:0000256" key="1">
    <source>
        <dbReference type="SAM" id="MobiDB-lite"/>
    </source>
</evidence>
<feature type="compositionally biased region" description="Polar residues" evidence="1">
    <location>
        <begin position="258"/>
        <end position="272"/>
    </location>
</feature>
<organism evidence="2 3">
    <name type="scientific">Mycena pura</name>
    <dbReference type="NCBI Taxonomy" id="153505"/>
    <lineage>
        <taxon>Eukaryota</taxon>
        <taxon>Fungi</taxon>
        <taxon>Dikarya</taxon>
        <taxon>Basidiomycota</taxon>
        <taxon>Agaricomycotina</taxon>
        <taxon>Agaricomycetes</taxon>
        <taxon>Agaricomycetidae</taxon>
        <taxon>Agaricales</taxon>
        <taxon>Marasmiineae</taxon>
        <taxon>Mycenaceae</taxon>
        <taxon>Mycena</taxon>
    </lineage>
</organism>
<dbReference type="Gene3D" id="2.70.98.20">
    <property type="entry name" value="Copper amine oxidase, catalytic domain"/>
    <property type="match status" value="1"/>
</dbReference>
<feature type="compositionally biased region" description="Polar residues" evidence="1">
    <location>
        <begin position="84"/>
        <end position="105"/>
    </location>
</feature>
<evidence type="ECO:0000313" key="3">
    <source>
        <dbReference type="Proteomes" id="UP001219525"/>
    </source>
</evidence>
<dbReference type="GO" id="GO:0005507">
    <property type="term" value="F:copper ion binding"/>
    <property type="evidence" value="ECO:0007669"/>
    <property type="project" value="InterPro"/>
</dbReference>
<protein>
    <submittedName>
        <fullName evidence="2">Uncharacterized protein</fullName>
    </submittedName>
</protein>
<evidence type="ECO:0000313" key="2">
    <source>
        <dbReference type="EMBL" id="KAJ7196795.1"/>
    </source>
</evidence>
<name>A0AAD6V3Z7_9AGAR</name>
<sequence>MPGLHVCDPCTGAIPQCVEELRGSYSCDSLSRHPRKIYSAALMLGELLITSDRNGTRKCSKRPVATPEEESWAALERNETWTNAQARARSLSTGRASESTGTTNRGFGMGTASRSVIAGYDCPYDALVLPAITHTELGTLLRCDAICVFERDSGKPSHWAYMTRDILSRMSRQKILALTSMPPVTIPPTDARAHPYHQQYSYGGRNALNDGHAHVPRSSYSSIAAGNPLAPHNAHAPSSNYFGGGREQAGLARPTPTHPSLTSAGYPQTTVHPTPRHAWSASYSAFGGAPTAQQNTAHAASSGQSAHVNGKYTGLSARVRG</sequence>
<feature type="region of interest" description="Disordered" evidence="1">
    <location>
        <begin position="299"/>
        <end position="321"/>
    </location>
</feature>
<dbReference type="GO" id="GO:0008131">
    <property type="term" value="F:primary methylamine oxidase activity"/>
    <property type="evidence" value="ECO:0007669"/>
    <property type="project" value="InterPro"/>
</dbReference>